<dbReference type="AlphaFoldDB" id="A0A1F6XIJ6"/>
<gene>
    <name evidence="2" type="ORF">A3A03_00890</name>
</gene>
<dbReference type="Proteomes" id="UP000176629">
    <property type="component" value="Unassembled WGS sequence"/>
</dbReference>
<dbReference type="GO" id="GO:0006351">
    <property type="term" value="P:DNA-templated transcription"/>
    <property type="evidence" value="ECO:0007669"/>
    <property type="project" value="InterPro"/>
</dbReference>
<dbReference type="GO" id="GO:0003899">
    <property type="term" value="F:DNA-directed RNA polymerase activity"/>
    <property type="evidence" value="ECO:0007669"/>
    <property type="project" value="InterPro"/>
</dbReference>
<dbReference type="GO" id="GO:0003677">
    <property type="term" value="F:DNA binding"/>
    <property type="evidence" value="ECO:0007669"/>
    <property type="project" value="InterPro"/>
</dbReference>
<dbReference type="EMBL" id="MFUX01000039">
    <property type="protein sequence ID" value="OGI93791.1"/>
    <property type="molecule type" value="Genomic_DNA"/>
</dbReference>
<comment type="caution">
    <text evidence="2">The sequence shown here is derived from an EMBL/GenBank/DDBJ whole genome shotgun (WGS) entry which is preliminary data.</text>
</comment>
<sequence length="223" mass="25098">MEFKQPEKISVQGNKESTNRSEILRDAIFKVVQDVVKEKKLLRPNERIIIDFKIEKIPIIQTSEINYPEIVVSGTMESLESMDVKKLHLNGKSLNVLENIGIKTVAQLIQLSEDKILKHRNSGIGTVSDIRKALTEHGLTLLGSEPFTGKTFHDLAISSTIEKILRSRGINSIEDLMKYSEQDLRKSPDNPNESDIALVRYGVDIIVNRLRALGLALPNNSEK</sequence>
<dbReference type="Pfam" id="PF03118">
    <property type="entry name" value="RNA_pol_A_CTD"/>
    <property type="match status" value="1"/>
</dbReference>
<feature type="domain" description="RNA polymerase alpha subunit C-terminal" evidence="1">
    <location>
        <begin position="78"/>
        <end position="136"/>
    </location>
</feature>
<proteinExistence type="predicted"/>
<dbReference type="SUPFAM" id="SSF47789">
    <property type="entry name" value="C-terminal domain of RNA polymerase alpha subunit"/>
    <property type="match status" value="2"/>
</dbReference>
<protein>
    <recommendedName>
        <fullName evidence="1">RNA polymerase alpha subunit C-terminal domain-containing protein</fullName>
    </recommendedName>
</protein>
<evidence type="ECO:0000313" key="2">
    <source>
        <dbReference type="EMBL" id="OGI93791.1"/>
    </source>
</evidence>
<accession>A0A1F6XIJ6</accession>
<evidence type="ECO:0000259" key="1">
    <source>
        <dbReference type="Pfam" id="PF03118"/>
    </source>
</evidence>
<organism evidence="2 3">
    <name type="scientific">Candidatus Nomurabacteria bacterium RIFCSPLOWO2_01_FULL_40_18</name>
    <dbReference type="NCBI Taxonomy" id="1801773"/>
    <lineage>
        <taxon>Bacteria</taxon>
        <taxon>Candidatus Nomuraibacteriota</taxon>
    </lineage>
</organism>
<dbReference type="InterPro" id="IPR011260">
    <property type="entry name" value="RNAP_asu_C"/>
</dbReference>
<reference evidence="2 3" key="1">
    <citation type="journal article" date="2016" name="Nat. Commun.">
        <title>Thousands of microbial genomes shed light on interconnected biogeochemical processes in an aquifer system.</title>
        <authorList>
            <person name="Anantharaman K."/>
            <person name="Brown C.T."/>
            <person name="Hug L.A."/>
            <person name="Sharon I."/>
            <person name="Castelle C.J."/>
            <person name="Probst A.J."/>
            <person name="Thomas B.C."/>
            <person name="Singh A."/>
            <person name="Wilkins M.J."/>
            <person name="Karaoz U."/>
            <person name="Brodie E.L."/>
            <person name="Williams K.H."/>
            <person name="Hubbard S.S."/>
            <person name="Banfield J.F."/>
        </authorList>
    </citation>
    <scope>NUCLEOTIDE SEQUENCE [LARGE SCALE GENOMIC DNA]</scope>
</reference>
<dbReference type="Gene3D" id="1.10.150.20">
    <property type="entry name" value="5' to 3' exonuclease, C-terminal subdomain"/>
    <property type="match status" value="1"/>
</dbReference>
<evidence type="ECO:0000313" key="3">
    <source>
        <dbReference type="Proteomes" id="UP000176629"/>
    </source>
</evidence>
<dbReference type="STRING" id="1801773.A3A03_00890"/>
<name>A0A1F6XIJ6_9BACT</name>